<proteinExistence type="predicted"/>
<dbReference type="Proteomes" id="UP000005723">
    <property type="component" value="Unassembled WGS sequence"/>
</dbReference>
<evidence type="ECO:0000313" key="2">
    <source>
        <dbReference type="Proteomes" id="UP000005723"/>
    </source>
</evidence>
<comment type="caution">
    <text evidence="1">The sequence shown here is derived from an EMBL/GenBank/DDBJ whole genome shotgun (WGS) entry which is preliminary data.</text>
</comment>
<protein>
    <submittedName>
        <fullName evidence="1">Uncharacterized protein</fullName>
    </submittedName>
</protein>
<keyword evidence="2" id="KW-1185">Reference proteome</keyword>
<reference evidence="1 2" key="1">
    <citation type="submission" date="2010-01" db="EMBL/GenBank/DDBJ databases">
        <authorList>
            <person name="Muzny D."/>
            <person name="Qin X."/>
            <person name="Deng J."/>
            <person name="Jiang H."/>
            <person name="Liu Y."/>
            <person name="Qu J."/>
            <person name="Song X.-Z."/>
            <person name="Zhang L."/>
            <person name="Thornton R."/>
            <person name="Coyle M."/>
            <person name="Francisco L."/>
            <person name="Jackson L."/>
            <person name="Javaid M."/>
            <person name="Korchina V."/>
            <person name="Kovar C."/>
            <person name="Mata R."/>
            <person name="Mathew T."/>
            <person name="Ngo R."/>
            <person name="Nguyen L."/>
            <person name="Nguyen N."/>
            <person name="Okwuonu G."/>
            <person name="Ongeri F."/>
            <person name="Pham C."/>
            <person name="Simmons D."/>
            <person name="Wilczek-Boney K."/>
            <person name="Hale W."/>
            <person name="Jakkamsetti A."/>
            <person name="Pham P."/>
            <person name="Ruth R."/>
            <person name="San Lucas F."/>
            <person name="Warren J."/>
            <person name="Zhang J."/>
            <person name="Zhao Z."/>
            <person name="Zhou C."/>
            <person name="Zhu D."/>
            <person name="Lee S."/>
            <person name="Bess C."/>
            <person name="Blankenburg K."/>
            <person name="Forbes L."/>
            <person name="Fu Q."/>
            <person name="Gubbala S."/>
            <person name="Hirani K."/>
            <person name="Jayaseelan J.C."/>
            <person name="Lara F."/>
            <person name="Munidasa M."/>
            <person name="Palculict T."/>
            <person name="Patil S."/>
            <person name="Pu L.-L."/>
            <person name="Saada N."/>
            <person name="Tang L."/>
            <person name="Weissenberger G."/>
            <person name="Zhu Y."/>
            <person name="Hemphill L."/>
            <person name="Shang Y."/>
            <person name="Youmans B."/>
            <person name="Ayvaz T."/>
            <person name="Ross M."/>
            <person name="Santibanez J."/>
            <person name="Aqrawi P."/>
            <person name="Gross S."/>
            <person name="Joshi V."/>
            <person name="Fowler G."/>
            <person name="Nazareth L."/>
            <person name="Reid J."/>
            <person name="Worley K."/>
            <person name="Petrosino J."/>
            <person name="Highlander S."/>
            <person name="Gibbs R."/>
        </authorList>
    </citation>
    <scope>NUCLEOTIDE SEQUENCE [LARGE SCALE GENOMIC DNA]</scope>
    <source>
        <strain evidence="1 2">DSM 4582</strain>
    </source>
</reference>
<sequence>MGCRSLMPTGSRSTVPLPATVAFGVACAATARVLQDPLYYPQSEIAS</sequence>
<accession>D4E4Z6</accession>
<evidence type="ECO:0000313" key="1">
    <source>
        <dbReference type="EMBL" id="EFE95192.1"/>
    </source>
</evidence>
<gene>
    <name evidence="1" type="ORF">HMPREF0758_3246</name>
</gene>
<dbReference type="HOGENOM" id="CLU_3173104_0_0_6"/>
<dbReference type="STRING" id="667129.HMPREF0758_3246"/>
<dbReference type="AlphaFoldDB" id="D4E4Z6"/>
<name>D4E4Z6_SEROD</name>
<organism evidence="1 2">
    <name type="scientific">Serratia odorifera DSM 4582</name>
    <dbReference type="NCBI Taxonomy" id="667129"/>
    <lineage>
        <taxon>Bacteria</taxon>
        <taxon>Pseudomonadati</taxon>
        <taxon>Pseudomonadota</taxon>
        <taxon>Gammaproteobacteria</taxon>
        <taxon>Enterobacterales</taxon>
        <taxon>Yersiniaceae</taxon>
        <taxon>Serratia</taxon>
    </lineage>
</organism>
<dbReference type="PROSITE" id="PS51257">
    <property type="entry name" value="PROKAR_LIPOPROTEIN"/>
    <property type="match status" value="1"/>
</dbReference>
<dbReference type="EMBL" id="ADBY01000049">
    <property type="protein sequence ID" value="EFE95192.1"/>
    <property type="molecule type" value="Genomic_DNA"/>
</dbReference>